<dbReference type="AlphaFoldDB" id="A0AAW0ERM3"/>
<organism evidence="1 2">
    <name type="scientific">Novymonas esmeraldas</name>
    <dbReference type="NCBI Taxonomy" id="1808958"/>
    <lineage>
        <taxon>Eukaryota</taxon>
        <taxon>Discoba</taxon>
        <taxon>Euglenozoa</taxon>
        <taxon>Kinetoplastea</taxon>
        <taxon>Metakinetoplastina</taxon>
        <taxon>Trypanosomatida</taxon>
        <taxon>Trypanosomatidae</taxon>
        <taxon>Novymonas</taxon>
    </lineage>
</organism>
<proteinExistence type="predicted"/>
<gene>
    <name evidence="1" type="ORF">NESM_000571400</name>
</gene>
<reference evidence="1 2" key="1">
    <citation type="journal article" date="2021" name="MBio">
        <title>A New Model Trypanosomatid, Novymonas esmeraldas: Genomic Perception of Its 'Candidatus Pandoraea novymonadis' Endosymbiont.</title>
        <authorList>
            <person name="Zakharova A."/>
            <person name="Saura A."/>
            <person name="Butenko A."/>
            <person name="Podesvova L."/>
            <person name="Warmusova S."/>
            <person name="Kostygov A.Y."/>
            <person name="Nenarokova A."/>
            <person name="Lukes J."/>
            <person name="Opperdoes F.R."/>
            <person name="Yurchenko V."/>
        </authorList>
    </citation>
    <scope>NUCLEOTIDE SEQUENCE [LARGE SCALE GENOMIC DNA]</scope>
    <source>
        <strain evidence="1 2">E262AT.01</strain>
    </source>
</reference>
<accession>A0AAW0ERM3</accession>
<name>A0AAW0ERM3_9TRYP</name>
<comment type="caution">
    <text evidence="1">The sequence shown here is derived from an EMBL/GenBank/DDBJ whole genome shotgun (WGS) entry which is preliminary data.</text>
</comment>
<dbReference type="EMBL" id="JAECZO010000074">
    <property type="protein sequence ID" value="KAK7196350.1"/>
    <property type="molecule type" value="Genomic_DNA"/>
</dbReference>
<protein>
    <submittedName>
        <fullName evidence="1">Uncharacterized protein</fullName>
    </submittedName>
</protein>
<evidence type="ECO:0000313" key="1">
    <source>
        <dbReference type="EMBL" id="KAK7196350.1"/>
    </source>
</evidence>
<dbReference type="Proteomes" id="UP001430356">
    <property type="component" value="Unassembled WGS sequence"/>
</dbReference>
<sequence>MRTVLQQRRHTAQACGVARRCLHTTGVAGADDAANTSASAGGAAPTDALQRDDTDEWIHTHLQRSVDSGRQSQAAADYFRGMMHDESDFRQCLVEARRLMGGQEPDQLTHYQQGQFADRLSTYMSGIASEKLRRAHAEEQSTRRYTQDGTPTGENYWFEAGNVLSSPGVPAYVKDEILDEMRQERTSASPAYVKPAEEAQLAAEDEDYAAHLRQQRHKLLGGVDFK</sequence>
<evidence type="ECO:0000313" key="2">
    <source>
        <dbReference type="Proteomes" id="UP001430356"/>
    </source>
</evidence>
<keyword evidence="2" id="KW-1185">Reference proteome</keyword>